<proteinExistence type="predicted"/>
<dbReference type="OrthoDB" id="6154807at2759"/>
<dbReference type="EMBL" id="JAAKFY010000022">
    <property type="protein sequence ID" value="KAF3838500.1"/>
    <property type="molecule type" value="Genomic_DNA"/>
</dbReference>
<evidence type="ECO:0000313" key="2">
    <source>
        <dbReference type="Proteomes" id="UP000518266"/>
    </source>
</evidence>
<reference evidence="1 2" key="1">
    <citation type="submission" date="2020-03" db="EMBL/GenBank/DDBJ databases">
        <title>Dissostichus mawsoni Genome sequencing and assembly.</title>
        <authorList>
            <person name="Park H."/>
        </authorList>
    </citation>
    <scope>NUCLEOTIDE SEQUENCE [LARGE SCALE GENOMIC DNA]</scope>
    <source>
        <strain evidence="1">DM0001</strain>
        <tissue evidence="1">Muscle</tissue>
    </source>
</reference>
<dbReference type="AlphaFoldDB" id="A0A7J5XNC7"/>
<name>A0A7J5XNC7_DISMA</name>
<evidence type="ECO:0008006" key="3">
    <source>
        <dbReference type="Google" id="ProtNLM"/>
    </source>
</evidence>
<keyword evidence="2" id="KW-1185">Reference proteome</keyword>
<sequence>MVFLFWLASGASCRVVSRVFGMPRSTEVVAIRHQVIHLPGQQKTWRLCRIITACAVLHNICIGAGDIMAPEEAMLRNINLGHT</sequence>
<comment type="caution">
    <text evidence="1">The sequence shown here is derived from an EMBL/GenBank/DDBJ whole genome shotgun (WGS) entry which is preliminary data.</text>
</comment>
<organism evidence="1 2">
    <name type="scientific">Dissostichus mawsoni</name>
    <name type="common">Antarctic cod</name>
    <dbReference type="NCBI Taxonomy" id="36200"/>
    <lineage>
        <taxon>Eukaryota</taxon>
        <taxon>Metazoa</taxon>
        <taxon>Chordata</taxon>
        <taxon>Craniata</taxon>
        <taxon>Vertebrata</taxon>
        <taxon>Euteleostomi</taxon>
        <taxon>Actinopterygii</taxon>
        <taxon>Neopterygii</taxon>
        <taxon>Teleostei</taxon>
        <taxon>Neoteleostei</taxon>
        <taxon>Acanthomorphata</taxon>
        <taxon>Eupercaria</taxon>
        <taxon>Perciformes</taxon>
        <taxon>Notothenioidei</taxon>
        <taxon>Nototheniidae</taxon>
        <taxon>Dissostichus</taxon>
    </lineage>
</organism>
<protein>
    <recommendedName>
        <fullName evidence="3">Nuclease HARBI1</fullName>
    </recommendedName>
</protein>
<gene>
    <name evidence="1" type="ORF">F7725_010268</name>
</gene>
<evidence type="ECO:0000313" key="1">
    <source>
        <dbReference type="EMBL" id="KAF3838500.1"/>
    </source>
</evidence>
<accession>A0A7J5XNC7</accession>
<dbReference type="Proteomes" id="UP000518266">
    <property type="component" value="Unassembled WGS sequence"/>
</dbReference>